<dbReference type="AlphaFoldDB" id="A0A060M4N5"/>
<keyword evidence="2" id="KW-1185">Reference proteome</keyword>
<sequence>MLQVNELKDGQSVFVIYSNPHTPTVATIQEGYISVDALGTSVVVYDYYHTLEEDDAVFASYEDAEQVYNQYIM</sequence>
<dbReference type="HOGENOM" id="CLU_189278_0_0_9"/>
<dbReference type="PATRIC" id="fig|1246626.3.peg.2927"/>
<evidence type="ECO:0000313" key="2">
    <source>
        <dbReference type="Proteomes" id="UP000027142"/>
    </source>
</evidence>
<dbReference type="RefSeq" id="WP_038482423.1">
    <property type="nucleotide sequence ID" value="NZ_CP003923.1"/>
</dbReference>
<accession>A0A060M4N5</accession>
<reference evidence="1 2" key="1">
    <citation type="journal article" date="2014" name="Gene">
        <title>A comparative genomic analysis of the alkalitolerant soil bacterium Bacillus lehensis G1.</title>
        <authorList>
            <person name="Noor Y.M."/>
            <person name="Samsulrizal N.H."/>
            <person name="Jema'on N.A."/>
            <person name="Low K.O."/>
            <person name="Ramli A.N."/>
            <person name="Alias N.I."/>
            <person name="Damis S.I."/>
            <person name="Fuzi S.F."/>
            <person name="Isa M.N."/>
            <person name="Murad A.M."/>
            <person name="Raih M.F."/>
            <person name="Bakar F.D."/>
            <person name="Najimudin N."/>
            <person name="Mahadi N.M."/>
            <person name="Illias R.M."/>
        </authorList>
    </citation>
    <scope>NUCLEOTIDE SEQUENCE [LARGE SCALE GENOMIC DNA]</scope>
    <source>
        <strain evidence="1 2">G1</strain>
    </source>
</reference>
<organism evidence="1 2">
    <name type="scientific">Shouchella lehensis G1</name>
    <dbReference type="NCBI Taxonomy" id="1246626"/>
    <lineage>
        <taxon>Bacteria</taxon>
        <taxon>Bacillati</taxon>
        <taxon>Bacillota</taxon>
        <taxon>Bacilli</taxon>
        <taxon>Bacillales</taxon>
        <taxon>Bacillaceae</taxon>
        <taxon>Shouchella</taxon>
    </lineage>
</organism>
<name>A0A060M4N5_9BACI</name>
<dbReference type="OrthoDB" id="2970581at2"/>
<dbReference type="STRING" id="1246626.BleG1_2939"/>
<evidence type="ECO:0000313" key="1">
    <source>
        <dbReference type="EMBL" id="AIC95503.1"/>
    </source>
</evidence>
<gene>
    <name evidence="1" type="ORF">BleG1_2939</name>
</gene>
<dbReference type="InterPro" id="IPR022608">
    <property type="entry name" value="Tscrpt_reg_SplA"/>
</dbReference>
<dbReference type="Proteomes" id="UP000027142">
    <property type="component" value="Chromosome"/>
</dbReference>
<dbReference type="EMBL" id="CP003923">
    <property type="protein sequence ID" value="AIC95503.1"/>
    <property type="molecule type" value="Genomic_DNA"/>
</dbReference>
<dbReference type="KEGG" id="ble:BleG1_2939"/>
<protein>
    <submittedName>
        <fullName evidence="1">Transcriptional regulator</fullName>
    </submittedName>
</protein>
<proteinExistence type="predicted"/>
<dbReference type="Pfam" id="PF11132">
    <property type="entry name" value="SplA"/>
    <property type="match status" value="1"/>
</dbReference>